<dbReference type="AlphaFoldDB" id="U3TCY5"/>
<evidence type="ECO:0000256" key="1">
    <source>
        <dbReference type="SAM" id="Coils"/>
    </source>
</evidence>
<dbReference type="EMBL" id="AP012489">
    <property type="protein sequence ID" value="BAN89833.1"/>
    <property type="molecule type" value="Genomic_DNA"/>
</dbReference>
<keyword evidence="3" id="KW-1185">Reference proteome</keyword>
<proteinExistence type="predicted"/>
<dbReference type="KEGG" id="acj:ACAM_0364"/>
<feature type="coiled-coil region" evidence="1">
    <location>
        <begin position="3"/>
        <end position="30"/>
    </location>
</feature>
<accession>U3TCY5</accession>
<evidence type="ECO:0000313" key="3">
    <source>
        <dbReference type="Proteomes" id="UP000016887"/>
    </source>
</evidence>
<reference evidence="2 3" key="1">
    <citation type="journal article" date="2013" name="Appl. Environ. Microbiol.">
        <title>Variation of the Virus-Related Elements within Syntenic Genomes of the Hyperthermophilic Archaeon Aeropyrum.</title>
        <authorList>
            <person name="Daifuku T."/>
            <person name="Yoshida T."/>
            <person name="Kitamura T."/>
            <person name="Kawaichi S."/>
            <person name="Inoue T."/>
            <person name="Nomura K."/>
            <person name="Yoshida Y."/>
            <person name="Kuno S."/>
            <person name="Sako Y."/>
        </authorList>
    </citation>
    <scope>NUCLEOTIDE SEQUENCE [LARGE SCALE GENOMIC DNA]</scope>
    <source>
        <strain evidence="2 3">SY1</strain>
    </source>
</reference>
<dbReference type="Proteomes" id="UP000016887">
    <property type="component" value="Chromosome"/>
</dbReference>
<protein>
    <recommendedName>
        <fullName evidence="4">Histidine kinase</fullName>
    </recommendedName>
</protein>
<evidence type="ECO:0000313" key="2">
    <source>
        <dbReference type="EMBL" id="BAN89833.1"/>
    </source>
</evidence>
<organism evidence="2 3">
    <name type="scientific">Aeropyrum camini SY1 = JCM 12091</name>
    <dbReference type="NCBI Taxonomy" id="1198449"/>
    <lineage>
        <taxon>Archaea</taxon>
        <taxon>Thermoproteota</taxon>
        <taxon>Thermoprotei</taxon>
        <taxon>Desulfurococcales</taxon>
        <taxon>Desulfurococcaceae</taxon>
        <taxon>Aeropyrum</taxon>
    </lineage>
</organism>
<gene>
    <name evidence="2" type="ORF">ACAM_0364</name>
</gene>
<dbReference type="RefSeq" id="WP_022541110.1">
    <property type="nucleotide sequence ID" value="NC_022521.1"/>
</dbReference>
<dbReference type="GeneID" id="17109858"/>
<evidence type="ECO:0008006" key="4">
    <source>
        <dbReference type="Google" id="ProtNLM"/>
    </source>
</evidence>
<name>U3TCY5_9CREN</name>
<dbReference type="STRING" id="1198449.ACAM_0364"/>
<keyword evidence="1" id="KW-0175">Coiled coil</keyword>
<sequence>MSSSEILSEIREIKERLAKLESMLRFIIERNIQEVEPLPDEIEAIESKDELIDIKEIKENL</sequence>